<dbReference type="InterPro" id="IPR001387">
    <property type="entry name" value="Cro/C1-type_HTH"/>
</dbReference>
<dbReference type="RefSeq" id="WP_379859544.1">
    <property type="nucleotide sequence ID" value="NZ_JBHMFC010000004.1"/>
</dbReference>
<dbReference type="Gene3D" id="1.10.260.40">
    <property type="entry name" value="lambda repressor-like DNA-binding domains"/>
    <property type="match status" value="1"/>
</dbReference>
<evidence type="ECO:0000313" key="2">
    <source>
        <dbReference type="EMBL" id="MFB9055359.1"/>
    </source>
</evidence>
<dbReference type="PROSITE" id="PS50943">
    <property type="entry name" value="HTH_CROC1"/>
    <property type="match status" value="1"/>
</dbReference>
<dbReference type="SUPFAM" id="SSF47413">
    <property type="entry name" value="lambda repressor-like DNA-binding domains"/>
    <property type="match status" value="1"/>
</dbReference>
<dbReference type="Proteomes" id="UP001589585">
    <property type="component" value="Unassembled WGS sequence"/>
</dbReference>
<gene>
    <name evidence="2" type="ORF">ACFFU9_01275</name>
</gene>
<name>A0ABV5F7C9_9FLAO</name>
<dbReference type="SMART" id="SM00530">
    <property type="entry name" value="HTH_XRE"/>
    <property type="match status" value="1"/>
</dbReference>
<dbReference type="Pfam" id="PF13443">
    <property type="entry name" value="HTH_26"/>
    <property type="match status" value="1"/>
</dbReference>
<sequence>MKTNDSKAILLELANRIKTLRNERNLTQAVCYEDTGINFGRIERGVRDVSFTTLIKICKYFNVSMDELLNDLF</sequence>
<reference evidence="2 3" key="1">
    <citation type="submission" date="2024-09" db="EMBL/GenBank/DDBJ databases">
        <authorList>
            <person name="Sun Q."/>
            <person name="Mori K."/>
        </authorList>
    </citation>
    <scope>NUCLEOTIDE SEQUENCE [LARGE SCALE GENOMIC DNA]</scope>
    <source>
        <strain evidence="2 3">CECT 8622</strain>
    </source>
</reference>
<evidence type="ECO:0000313" key="3">
    <source>
        <dbReference type="Proteomes" id="UP001589585"/>
    </source>
</evidence>
<accession>A0ABV5F7C9</accession>
<keyword evidence="3" id="KW-1185">Reference proteome</keyword>
<dbReference type="CDD" id="cd00093">
    <property type="entry name" value="HTH_XRE"/>
    <property type="match status" value="1"/>
</dbReference>
<comment type="caution">
    <text evidence="2">The sequence shown here is derived from an EMBL/GenBank/DDBJ whole genome shotgun (WGS) entry which is preliminary data.</text>
</comment>
<feature type="domain" description="HTH cro/C1-type" evidence="1">
    <location>
        <begin position="17"/>
        <end position="68"/>
    </location>
</feature>
<evidence type="ECO:0000259" key="1">
    <source>
        <dbReference type="PROSITE" id="PS50943"/>
    </source>
</evidence>
<organism evidence="2 3">
    <name type="scientific">Mariniflexile ostreae</name>
    <dbReference type="NCBI Taxonomy" id="1520892"/>
    <lineage>
        <taxon>Bacteria</taxon>
        <taxon>Pseudomonadati</taxon>
        <taxon>Bacteroidota</taxon>
        <taxon>Flavobacteriia</taxon>
        <taxon>Flavobacteriales</taxon>
        <taxon>Flavobacteriaceae</taxon>
        <taxon>Mariniflexile</taxon>
    </lineage>
</organism>
<dbReference type="EMBL" id="JBHMFC010000004">
    <property type="protein sequence ID" value="MFB9055359.1"/>
    <property type="molecule type" value="Genomic_DNA"/>
</dbReference>
<proteinExistence type="predicted"/>
<protein>
    <submittedName>
        <fullName evidence="2">Helix-turn-helix domain-containing protein</fullName>
    </submittedName>
</protein>
<dbReference type="InterPro" id="IPR010982">
    <property type="entry name" value="Lambda_DNA-bd_dom_sf"/>
</dbReference>